<dbReference type="AlphaFoldDB" id="A0A7R8D139"/>
<dbReference type="OrthoDB" id="167718at2759"/>
<dbReference type="EMBL" id="HG994584">
    <property type="protein sequence ID" value="CAF2947118.1"/>
    <property type="molecule type" value="Genomic_DNA"/>
</dbReference>
<evidence type="ECO:0000313" key="3">
    <source>
        <dbReference type="Proteomes" id="UP000675881"/>
    </source>
</evidence>
<proteinExistence type="predicted"/>
<dbReference type="Proteomes" id="UP000675881">
    <property type="component" value="Chromosome 5"/>
</dbReference>
<protein>
    <submittedName>
        <fullName evidence="2">(salmon louse) hypothetical protein</fullName>
    </submittedName>
</protein>
<evidence type="ECO:0000256" key="1">
    <source>
        <dbReference type="SAM" id="MobiDB-lite"/>
    </source>
</evidence>
<sequence>MEVKRLKNHCVTRSGSLIEKAKVKKLPSKIKTEKVKEMKKLSLAAKFEVKKENIMPPVVSPKQDKSMKRKAAEDPVTKKGGPKKQKPQKATVVAASLKKKKKEKATVVEEENSQKAKSPKSSRCHEGNS</sequence>
<organism evidence="2 3">
    <name type="scientific">Lepeophtheirus salmonis</name>
    <name type="common">Salmon louse</name>
    <name type="synonym">Caligus salmonis</name>
    <dbReference type="NCBI Taxonomy" id="72036"/>
    <lineage>
        <taxon>Eukaryota</taxon>
        <taxon>Metazoa</taxon>
        <taxon>Ecdysozoa</taxon>
        <taxon>Arthropoda</taxon>
        <taxon>Crustacea</taxon>
        <taxon>Multicrustacea</taxon>
        <taxon>Hexanauplia</taxon>
        <taxon>Copepoda</taxon>
        <taxon>Siphonostomatoida</taxon>
        <taxon>Caligidae</taxon>
        <taxon>Lepeophtheirus</taxon>
    </lineage>
</organism>
<gene>
    <name evidence="2" type="ORF">LSAA_9778</name>
</gene>
<accession>A0A7R8D139</accession>
<feature type="compositionally biased region" description="Basic and acidic residues" evidence="1">
    <location>
        <begin position="62"/>
        <end position="77"/>
    </location>
</feature>
<feature type="region of interest" description="Disordered" evidence="1">
    <location>
        <begin position="49"/>
        <end position="129"/>
    </location>
</feature>
<keyword evidence="3" id="KW-1185">Reference proteome</keyword>
<name>A0A7R8D139_LEPSM</name>
<reference evidence="2" key="1">
    <citation type="submission" date="2021-02" db="EMBL/GenBank/DDBJ databases">
        <authorList>
            <person name="Bekaert M."/>
        </authorList>
    </citation>
    <scope>NUCLEOTIDE SEQUENCE</scope>
    <source>
        <strain evidence="2">IoA-00</strain>
    </source>
</reference>
<evidence type="ECO:0000313" key="2">
    <source>
        <dbReference type="EMBL" id="CAF2947118.1"/>
    </source>
</evidence>